<dbReference type="InterPro" id="IPR008255">
    <property type="entry name" value="Pyr_nucl-diS_OxRdtase_2_AS"/>
</dbReference>
<evidence type="ECO:0000256" key="6">
    <source>
        <dbReference type="RuleBase" id="RU003880"/>
    </source>
</evidence>
<organism evidence="9 10">
    <name type="scientific">Candidatus Daviesbacteria bacterium RIFCSPHIGHO2_01_FULL_40_11</name>
    <dbReference type="NCBI Taxonomy" id="1797762"/>
    <lineage>
        <taxon>Bacteria</taxon>
        <taxon>Candidatus Daviesiibacteriota</taxon>
    </lineage>
</organism>
<evidence type="ECO:0000256" key="7">
    <source>
        <dbReference type="RuleBase" id="RU003881"/>
    </source>
</evidence>
<name>A0A1F5JM02_9BACT</name>
<feature type="domain" description="FAD/NAD(P)-binding" evidence="8">
    <location>
        <begin position="8"/>
        <end position="294"/>
    </location>
</feature>
<evidence type="ECO:0000256" key="2">
    <source>
        <dbReference type="ARBA" id="ARBA00022827"/>
    </source>
</evidence>
<proteinExistence type="inferred from homology"/>
<dbReference type="Proteomes" id="UP000177555">
    <property type="component" value="Unassembled WGS sequence"/>
</dbReference>
<comment type="catalytic activity">
    <reaction evidence="6">
        <text>[thioredoxin]-dithiol + NADP(+) = [thioredoxin]-disulfide + NADPH + H(+)</text>
        <dbReference type="Rhea" id="RHEA:20345"/>
        <dbReference type="Rhea" id="RHEA-COMP:10698"/>
        <dbReference type="Rhea" id="RHEA-COMP:10700"/>
        <dbReference type="ChEBI" id="CHEBI:15378"/>
        <dbReference type="ChEBI" id="CHEBI:29950"/>
        <dbReference type="ChEBI" id="CHEBI:50058"/>
        <dbReference type="ChEBI" id="CHEBI:57783"/>
        <dbReference type="ChEBI" id="CHEBI:58349"/>
        <dbReference type="EC" id="1.8.1.9"/>
    </reaction>
</comment>
<comment type="subunit">
    <text evidence="6">Homodimer.</text>
</comment>
<keyword evidence="2 6" id="KW-0274">FAD</keyword>
<dbReference type="GO" id="GO:0004791">
    <property type="term" value="F:thioredoxin-disulfide reductase (NADPH) activity"/>
    <property type="evidence" value="ECO:0007669"/>
    <property type="project" value="UniProtKB-UniRule"/>
</dbReference>
<dbReference type="InterPro" id="IPR005982">
    <property type="entry name" value="Thioredox_Rdtase"/>
</dbReference>
<reference evidence="9 10" key="1">
    <citation type="journal article" date="2016" name="Nat. Commun.">
        <title>Thousands of microbial genomes shed light on interconnected biogeochemical processes in an aquifer system.</title>
        <authorList>
            <person name="Anantharaman K."/>
            <person name="Brown C.T."/>
            <person name="Hug L.A."/>
            <person name="Sharon I."/>
            <person name="Castelle C.J."/>
            <person name="Probst A.J."/>
            <person name="Thomas B.C."/>
            <person name="Singh A."/>
            <person name="Wilkins M.J."/>
            <person name="Karaoz U."/>
            <person name="Brodie E.L."/>
            <person name="Williams K.H."/>
            <person name="Hubbard S.S."/>
            <person name="Banfield J.F."/>
        </authorList>
    </citation>
    <scope>NUCLEOTIDE SEQUENCE [LARGE SCALE GENOMIC DNA]</scope>
</reference>
<comment type="cofactor">
    <cofactor evidence="7">
        <name>FAD</name>
        <dbReference type="ChEBI" id="CHEBI:57692"/>
    </cofactor>
    <text evidence="7">Binds 1 FAD per subunit.</text>
</comment>
<dbReference type="GO" id="GO:0019430">
    <property type="term" value="P:removal of superoxide radicals"/>
    <property type="evidence" value="ECO:0007669"/>
    <property type="project" value="UniProtKB-UniRule"/>
</dbReference>
<comment type="caution">
    <text evidence="9">The sequence shown here is derived from an EMBL/GenBank/DDBJ whole genome shotgun (WGS) entry which is preliminary data.</text>
</comment>
<evidence type="ECO:0000259" key="8">
    <source>
        <dbReference type="Pfam" id="PF07992"/>
    </source>
</evidence>
<evidence type="ECO:0000256" key="5">
    <source>
        <dbReference type="ARBA" id="ARBA00023284"/>
    </source>
</evidence>
<dbReference type="AlphaFoldDB" id="A0A1F5JM02"/>
<evidence type="ECO:0000256" key="4">
    <source>
        <dbReference type="ARBA" id="ARBA00023157"/>
    </source>
</evidence>
<sequence length="319" mass="34244">MNDSQVEKLIIIGSGPAGLTAAIYGARGNLNPLVIAGREAGGQLVLTTDVDDYPGFEAGIQGPQLMEKMRKQSERFATRFINEDVISVDLKKQPFGIKTETQTLKTAALIIATGASAMWLGLQSEQRLRGKGVSACAVCDGFFFKGKTVAVIGGGDTAMREANYLSKLCKQVTVIHRRDALRAQAALQELVKSKSNVNFIWDSTVEEVLGQDKVTGVKVKNTQTGEISQLEIDGLFIAIGHKPNTDFLKGQLELDKKGYVVVENETKTSIPGVFVAGDVADYKYRQAVTAAGAGCKASLDVEEYLEGIKLPTEGNGGRL</sequence>
<evidence type="ECO:0000256" key="3">
    <source>
        <dbReference type="ARBA" id="ARBA00023002"/>
    </source>
</evidence>
<protein>
    <recommendedName>
        <fullName evidence="6">Thioredoxin reductase</fullName>
        <ecNumber evidence="6">1.8.1.9</ecNumber>
    </recommendedName>
</protein>
<dbReference type="NCBIfam" id="TIGR01292">
    <property type="entry name" value="TRX_reduct"/>
    <property type="match status" value="1"/>
</dbReference>
<dbReference type="InterPro" id="IPR036188">
    <property type="entry name" value="FAD/NAD-bd_sf"/>
</dbReference>
<keyword evidence="3 6" id="KW-0560">Oxidoreductase</keyword>
<accession>A0A1F5JM02</accession>
<comment type="similarity">
    <text evidence="6">Belongs to the class-II pyridine nucleotide-disulfide oxidoreductase family.</text>
</comment>
<dbReference type="PRINTS" id="PR00469">
    <property type="entry name" value="PNDRDTASEII"/>
</dbReference>
<evidence type="ECO:0000313" key="10">
    <source>
        <dbReference type="Proteomes" id="UP000177555"/>
    </source>
</evidence>
<keyword evidence="4" id="KW-1015">Disulfide bond</keyword>
<dbReference type="Pfam" id="PF07992">
    <property type="entry name" value="Pyr_redox_2"/>
    <property type="match status" value="1"/>
</dbReference>
<dbReference type="PANTHER" id="PTHR48105">
    <property type="entry name" value="THIOREDOXIN REDUCTASE 1-RELATED-RELATED"/>
    <property type="match status" value="1"/>
</dbReference>
<dbReference type="InterPro" id="IPR050097">
    <property type="entry name" value="Ferredoxin-NADP_redctase_2"/>
</dbReference>
<dbReference type="PRINTS" id="PR00368">
    <property type="entry name" value="FADPNR"/>
</dbReference>
<gene>
    <name evidence="9" type="ORF">A2867_02075</name>
</gene>
<dbReference type="GO" id="GO:0005737">
    <property type="term" value="C:cytoplasm"/>
    <property type="evidence" value="ECO:0007669"/>
    <property type="project" value="InterPro"/>
</dbReference>
<keyword evidence="7" id="KW-0521">NADP</keyword>
<dbReference type="EC" id="1.8.1.9" evidence="6"/>
<dbReference type="EMBL" id="MFCP01000003">
    <property type="protein sequence ID" value="OGE29629.1"/>
    <property type="molecule type" value="Genomic_DNA"/>
</dbReference>
<evidence type="ECO:0000313" key="9">
    <source>
        <dbReference type="EMBL" id="OGE29629.1"/>
    </source>
</evidence>
<dbReference type="PROSITE" id="PS00573">
    <property type="entry name" value="PYRIDINE_REDOX_2"/>
    <property type="match status" value="1"/>
</dbReference>
<keyword evidence="1 6" id="KW-0285">Flavoprotein</keyword>
<dbReference type="InterPro" id="IPR023753">
    <property type="entry name" value="FAD/NAD-binding_dom"/>
</dbReference>
<evidence type="ECO:0000256" key="1">
    <source>
        <dbReference type="ARBA" id="ARBA00022630"/>
    </source>
</evidence>
<keyword evidence="5 6" id="KW-0676">Redox-active center</keyword>
<dbReference type="SUPFAM" id="SSF51905">
    <property type="entry name" value="FAD/NAD(P)-binding domain"/>
    <property type="match status" value="1"/>
</dbReference>
<dbReference type="Gene3D" id="3.50.50.60">
    <property type="entry name" value="FAD/NAD(P)-binding domain"/>
    <property type="match status" value="2"/>
</dbReference>